<evidence type="ECO:0000259" key="1">
    <source>
        <dbReference type="Pfam" id="PF08349"/>
    </source>
</evidence>
<dbReference type="InterPro" id="IPR013560">
    <property type="entry name" value="DUF1722"/>
</dbReference>
<reference evidence="2" key="1">
    <citation type="submission" date="2017-07" db="EMBL/GenBank/DDBJ databases">
        <title>The cable genome - Insights into the physiology and evolution of filamentous bacteria capable of sulfide oxidation via long distance electron transfer.</title>
        <authorList>
            <person name="Thorup C."/>
            <person name="Bjerg J.T."/>
            <person name="Schreiber L."/>
            <person name="Nielsen L.P."/>
            <person name="Kjeldsen K.U."/>
            <person name="Boesen T."/>
            <person name="Boggild A."/>
            <person name="Meysman F."/>
            <person name="Geelhoed J."/>
            <person name="Schramm A."/>
        </authorList>
    </citation>
    <scope>NUCLEOTIDE SEQUENCE [LARGE SCALE GENOMIC DNA]</scope>
    <source>
        <strain evidence="2">GS</strain>
    </source>
</reference>
<protein>
    <submittedName>
        <fullName evidence="2">Pyrimidine dimer DNA glycosylase</fullName>
    </submittedName>
</protein>
<proteinExistence type="predicted"/>
<evidence type="ECO:0000313" key="3">
    <source>
        <dbReference type="Proteomes" id="UP000316238"/>
    </source>
</evidence>
<dbReference type="Proteomes" id="UP000316238">
    <property type="component" value="Unassembled WGS sequence"/>
</dbReference>
<dbReference type="Gene3D" id="1.10.440.10">
    <property type="entry name" value="T4 endonuclease V"/>
    <property type="match status" value="1"/>
</dbReference>
<dbReference type="SUPFAM" id="SSF47077">
    <property type="entry name" value="T4 endonuclease V"/>
    <property type="match status" value="1"/>
</dbReference>
<sequence length="231" mass="26340">MRIWDISPGYLNRQSLLGEHRELHGIASILVNGKKGYSRHPETLRWVGCDQALAQRHRQLACEMALRGYREQSPVLIQLGSGTIWPTVYIDQPEQQFVLLKVKYAERESGRIPLPRNAQQLWSQHKYSVLARDVQLYKDIGRAIAGGRADFVRIAQQLTELLRVPPSAGGVKNALQHIWGHVADLAPAPEENPETWSLRKLLEETQHRALLHKEPYLTASTALSELMMWCE</sequence>
<dbReference type="Pfam" id="PF08349">
    <property type="entry name" value="DUF1722"/>
    <property type="match status" value="1"/>
</dbReference>
<keyword evidence="3" id="KW-1185">Reference proteome</keyword>
<accession>A0A521G275</accession>
<dbReference type="EMBL" id="NQJD01000011">
    <property type="protein sequence ID" value="TAA75119.1"/>
    <property type="molecule type" value="Genomic_DNA"/>
</dbReference>
<dbReference type="AlphaFoldDB" id="A0A521G275"/>
<organism evidence="2 3">
    <name type="scientific">Candidatus Electronema aureum</name>
    <dbReference type="NCBI Taxonomy" id="2005002"/>
    <lineage>
        <taxon>Bacteria</taxon>
        <taxon>Pseudomonadati</taxon>
        <taxon>Thermodesulfobacteriota</taxon>
        <taxon>Desulfobulbia</taxon>
        <taxon>Desulfobulbales</taxon>
        <taxon>Desulfobulbaceae</taxon>
        <taxon>Candidatus Electronema</taxon>
    </lineage>
</organism>
<gene>
    <name evidence="2" type="ORF">CDV28_11145</name>
</gene>
<dbReference type="InterPro" id="IPR024796">
    <property type="entry name" value="T4_endonuc_V"/>
</dbReference>
<dbReference type="Pfam" id="PF03013">
    <property type="entry name" value="Pyr_excise"/>
    <property type="match status" value="1"/>
</dbReference>
<feature type="domain" description="DUF1722" evidence="1">
    <location>
        <begin position="126"/>
        <end position="190"/>
    </location>
</feature>
<comment type="caution">
    <text evidence="2">The sequence shown here is derived from an EMBL/GenBank/DDBJ whole genome shotgun (WGS) entry which is preliminary data.</text>
</comment>
<dbReference type="InterPro" id="IPR004260">
    <property type="entry name" value="Pyr-dimer_DNA_glycosylase"/>
</dbReference>
<evidence type="ECO:0000313" key="2">
    <source>
        <dbReference type="EMBL" id="TAA75119.1"/>
    </source>
</evidence>
<name>A0A521G275_9BACT</name>